<dbReference type="EMBL" id="GL984197">
    <property type="protein sequence ID" value="EGR28966.1"/>
    <property type="molecule type" value="Genomic_DNA"/>
</dbReference>
<comment type="similarity">
    <text evidence="2">Belongs to the ammonium transporter (TC 2.A.49) family. Rh subfamily.</text>
</comment>
<dbReference type="PRINTS" id="PR00342">
    <property type="entry name" value="RHESUSRHD"/>
</dbReference>
<evidence type="ECO:0000313" key="8">
    <source>
        <dbReference type="EMBL" id="EGR28966.1"/>
    </source>
</evidence>
<dbReference type="PANTHER" id="PTHR11730">
    <property type="entry name" value="AMMONIUM TRANSPORTER"/>
    <property type="match status" value="1"/>
</dbReference>
<proteinExistence type="inferred from homology"/>
<evidence type="ECO:0000256" key="1">
    <source>
        <dbReference type="ARBA" id="ARBA00004141"/>
    </source>
</evidence>
<comment type="subcellular location">
    <subcellularLocation>
        <location evidence="1">Membrane</location>
        <topology evidence="1">Multi-pass membrane protein</topology>
    </subcellularLocation>
</comment>
<dbReference type="OMA" id="DNIYWEV"/>
<gene>
    <name evidence="8" type="ORF">IMG5_165620</name>
</gene>
<dbReference type="GO" id="GO:0008519">
    <property type="term" value="F:ammonium channel activity"/>
    <property type="evidence" value="ECO:0007669"/>
    <property type="project" value="InterPro"/>
</dbReference>
<name>G0R0M2_ICHMU</name>
<feature type="transmembrane region" description="Helical" evidence="6">
    <location>
        <begin position="131"/>
        <end position="155"/>
    </location>
</feature>
<feature type="transmembrane region" description="Helical" evidence="6">
    <location>
        <begin position="41"/>
        <end position="59"/>
    </location>
</feature>
<dbReference type="InterPro" id="IPR002229">
    <property type="entry name" value="RhesusRHD"/>
</dbReference>
<feature type="transmembrane region" description="Helical" evidence="6">
    <location>
        <begin position="6"/>
        <end position="29"/>
    </location>
</feature>
<feature type="transmembrane region" description="Helical" evidence="6">
    <location>
        <begin position="223"/>
        <end position="244"/>
    </location>
</feature>
<feature type="transmembrane region" description="Helical" evidence="6">
    <location>
        <begin position="79"/>
        <end position="99"/>
    </location>
</feature>
<dbReference type="InParanoid" id="G0R0M2"/>
<dbReference type="AlphaFoldDB" id="G0R0M2"/>
<evidence type="ECO:0000313" key="9">
    <source>
        <dbReference type="Proteomes" id="UP000008983"/>
    </source>
</evidence>
<evidence type="ECO:0000256" key="5">
    <source>
        <dbReference type="ARBA" id="ARBA00023136"/>
    </source>
</evidence>
<dbReference type="Gene3D" id="1.10.3430.10">
    <property type="entry name" value="Ammonium transporter AmtB like domains"/>
    <property type="match status" value="1"/>
</dbReference>
<evidence type="ECO:0000256" key="2">
    <source>
        <dbReference type="ARBA" id="ARBA00011036"/>
    </source>
</evidence>
<evidence type="ECO:0000256" key="4">
    <source>
        <dbReference type="ARBA" id="ARBA00022989"/>
    </source>
</evidence>
<evidence type="ECO:0000256" key="3">
    <source>
        <dbReference type="ARBA" id="ARBA00022692"/>
    </source>
</evidence>
<dbReference type="Pfam" id="PF00909">
    <property type="entry name" value="Ammonium_transp"/>
    <property type="match status" value="1"/>
</dbReference>
<sequence length="280" mass="30540">MGIADIGGSMVIHMFGAFFGLTVSAFTSVSKCKGHKRAESNYISDLTSLLGSVFLWMYWPSFNGALQYENSEAMNRAFTNTILSLSGSVFAAFTCSIMFRSGEFKINVIDIQNASLAGGVAMGTCADMHILPIYAILIGIFAGCVSTLGFSRFMFIIENKLQLHDSCGVLNLHGIPGLLGAIWGCIAAGTSQNQNDSIAQLQMVYIKAGESDWNQQKQGHIQVIYLFITLSIAIGSGIIAGIFLKLFGNIPTKFYEDGEMFHMPHIIYEDMEKLPTCNCK</sequence>
<keyword evidence="9" id="KW-1185">Reference proteome</keyword>
<dbReference type="InterPro" id="IPR024041">
    <property type="entry name" value="NH4_transpt_AmtB-like_dom"/>
</dbReference>
<keyword evidence="4 6" id="KW-1133">Transmembrane helix</keyword>
<dbReference type="SUPFAM" id="SSF111352">
    <property type="entry name" value="Ammonium transporter"/>
    <property type="match status" value="1"/>
</dbReference>
<keyword evidence="3 6" id="KW-0812">Transmembrane</keyword>
<dbReference type="PANTHER" id="PTHR11730:SF60">
    <property type="entry name" value="RH50, ISOFORM D"/>
    <property type="match status" value="1"/>
</dbReference>
<keyword evidence="5 6" id="KW-0472">Membrane</keyword>
<evidence type="ECO:0000256" key="6">
    <source>
        <dbReference type="SAM" id="Phobius"/>
    </source>
</evidence>
<organism evidence="8 9">
    <name type="scientific">Ichthyophthirius multifiliis</name>
    <name type="common">White spot disease agent</name>
    <name type="synonym">Ich</name>
    <dbReference type="NCBI Taxonomy" id="5932"/>
    <lineage>
        <taxon>Eukaryota</taxon>
        <taxon>Sar</taxon>
        <taxon>Alveolata</taxon>
        <taxon>Ciliophora</taxon>
        <taxon>Intramacronucleata</taxon>
        <taxon>Oligohymenophorea</taxon>
        <taxon>Hymenostomatida</taxon>
        <taxon>Ophryoglenina</taxon>
        <taxon>Ichthyophthirius</taxon>
    </lineage>
</organism>
<accession>G0R0M2</accession>
<dbReference type="GO" id="GO:0097272">
    <property type="term" value="P:ammonium homeostasis"/>
    <property type="evidence" value="ECO:0007669"/>
    <property type="project" value="TreeGrafter"/>
</dbReference>
<dbReference type="Proteomes" id="UP000008983">
    <property type="component" value="Unassembled WGS sequence"/>
</dbReference>
<dbReference type="OrthoDB" id="311277at2759"/>
<reference evidence="8 9" key="1">
    <citation type="submission" date="2011-07" db="EMBL/GenBank/DDBJ databases">
        <authorList>
            <person name="Coyne R."/>
            <person name="Brami D."/>
            <person name="Johnson J."/>
            <person name="Hostetler J."/>
            <person name="Hannick L."/>
            <person name="Clark T."/>
            <person name="Cassidy-Hanley D."/>
            <person name="Inman J."/>
        </authorList>
    </citation>
    <scope>NUCLEOTIDE SEQUENCE [LARGE SCALE GENOMIC DNA]</scope>
    <source>
        <strain evidence="8 9">G5</strain>
    </source>
</reference>
<dbReference type="eggNOG" id="KOG3796">
    <property type="taxonomic scope" value="Eukaryota"/>
</dbReference>
<evidence type="ECO:0000259" key="7">
    <source>
        <dbReference type="Pfam" id="PF00909"/>
    </source>
</evidence>
<dbReference type="InterPro" id="IPR029020">
    <property type="entry name" value="Ammonium/urea_transptr"/>
</dbReference>
<dbReference type="RefSeq" id="XP_004030202.1">
    <property type="nucleotide sequence ID" value="XM_004030154.1"/>
</dbReference>
<dbReference type="GO" id="GO:0005886">
    <property type="term" value="C:plasma membrane"/>
    <property type="evidence" value="ECO:0007669"/>
    <property type="project" value="InterPro"/>
</dbReference>
<dbReference type="GeneID" id="14905074"/>
<feature type="domain" description="Ammonium transporter AmtB-like" evidence="7">
    <location>
        <begin position="2"/>
        <end position="268"/>
    </location>
</feature>
<protein>
    <submittedName>
        <fullName evidence="8">Rh50 glycoprotein, putative</fullName>
    </submittedName>
</protein>